<dbReference type="NCBIfam" id="NF041262">
    <property type="entry name" value="colicin_Z_Cterm"/>
    <property type="match status" value="1"/>
</dbReference>
<reference evidence="1 2" key="1">
    <citation type="submission" date="2017-10" db="EMBL/GenBank/DDBJ databases">
        <authorList>
            <person name="Banno H."/>
            <person name="Chua N.-H."/>
        </authorList>
    </citation>
    <scope>NUCLEOTIDE SEQUENCE [LARGE SCALE GENOMIC DNA]</scope>
    <source>
        <strain evidence="1 2">SCPM-O-B-7607</strain>
    </source>
</reference>
<dbReference type="EMBL" id="PEHN01000048">
    <property type="protein sequence ID" value="PHZ25757.1"/>
    <property type="molecule type" value="Genomic_DNA"/>
</dbReference>
<evidence type="ECO:0000313" key="1">
    <source>
        <dbReference type="EMBL" id="PHZ25757.1"/>
    </source>
</evidence>
<name>A0A2G4TXI6_YERBE</name>
<sequence>MNTVQAWAAPLFWGPWVNLRGHTGSSVYTVSFETESTAPSSFDVEIEYATETHMQLVYTQGPGEFQISNNNGTGTDRIRFKSHTVGQVIKVNF</sequence>
<gene>
    <name evidence="1" type="ORF">CS533_19870</name>
</gene>
<organism evidence="1 2">
    <name type="scientific">Yersinia bercovieri</name>
    <dbReference type="NCBI Taxonomy" id="634"/>
    <lineage>
        <taxon>Bacteria</taxon>
        <taxon>Pseudomonadati</taxon>
        <taxon>Pseudomonadota</taxon>
        <taxon>Gammaproteobacteria</taxon>
        <taxon>Enterobacterales</taxon>
        <taxon>Yersiniaceae</taxon>
        <taxon>Yersinia</taxon>
    </lineage>
</organism>
<comment type="caution">
    <text evidence="1">The sequence shown here is derived from an EMBL/GenBank/DDBJ whole genome shotgun (WGS) entry which is preliminary data.</text>
</comment>
<dbReference type="AlphaFoldDB" id="A0A2G4TXI6"/>
<protein>
    <recommendedName>
        <fullName evidence="3">Colicin type 7 (Cja)</fullName>
    </recommendedName>
</protein>
<dbReference type="Proteomes" id="UP000229378">
    <property type="component" value="Unassembled WGS sequence"/>
</dbReference>
<accession>A0A2G4TXI6</accession>
<evidence type="ECO:0000313" key="2">
    <source>
        <dbReference type="Proteomes" id="UP000229378"/>
    </source>
</evidence>
<dbReference type="RefSeq" id="WP_032898919.1">
    <property type="nucleotide sequence ID" value="NZ_CABHPT010000011.1"/>
</dbReference>
<proteinExistence type="predicted"/>
<evidence type="ECO:0008006" key="3">
    <source>
        <dbReference type="Google" id="ProtNLM"/>
    </source>
</evidence>